<evidence type="ECO:0000259" key="5">
    <source>
        <dbReference type="PROSITE" id="PS51736"/>
    </source>
</evidence>
<dbReference type="CDD" id="cd03768">
    <property type="entry name" value="SR_ResInv"/>
    <property type="match status" value="1"/>
</dbReference>
<feature type="active site" description="O-(5'-phospho-DNA)-serine intermediate" evidence="4">
    <location>
        <position position="9"/>
    </location>
</feature>
<dbReference type="InterPro" id="IPR050639">
    <property type="entry name" value="SSR_resolvase"/>
</dbReference>
<accession>A0ABW7H5P9</accession>
<feature type="domain" description="Resolvase/invertase-type recombinase catalytic" evidence="5">
    <location>
        <begin position="1"/>
        <end position="133"/>
    </location>
</feature>
<dbReference type="SMART" id="SM00857">
    <property type="entry name" value="Resolvase"/>
    <property type="match status" value="1"/>
</dbReference>
<gene>
    <name evidence="6" type="ORF">ACG04R_00980</name>
</gene>
<reference evidence="6 7" key="1">
    <citation type="submission" date="2024-08" db="EMBL/GenBank/DDBJ databases">
        <authorList>
            <person name="Lu H."/>
        </authorList>
    </citation>
    <scope>NUCLEOTIDE SEQUENCE [LARGE SCALE GENOMIC DNA]</scope>
    <source>
        <strain evidence="6 7">BYS78W</strain>
    </source>
</reference>
<dbReference type="SUPFAM" id="SSF53041">
    <property type="entry name" value="Resolvase-like"/>
    <property type="match status" value="1"/>
</dbReference>
<dbReference type="Pfam" id="PF00239">
    <property type="entry name" value="Resolvase"/>
    <property type="match status" value="1"/>
</dbReference>
<dbReference type="InterPro" id="IPR036162">
    <property type="entry name" value="Resolvase-like_N_sf"/>
</dbReference>
<dbReference type="PANTHER" id="PTHR30461:SF2">
    <property type="entry name" value="SERINE RECOMBINASE PINE-RELATED"/>
    <property type="match status" value="1"/>
</dbReference>
<dbReference type="Gene3D" id="3.40.50.1390">
    <property type="entry name" value="Resolvase, N-terminal catalytic domain"/>
    <property type="match status" value="1"/>
</dbReference>
<sequence>MDLGYARVSTTEQDTSLQIAALRQYGVTAYWEDQISGVKKRPALEELLNFLQQGDTLVVYKVDRLARSLSDLLRIADRLAKSGATLRSVTEPIETATPVGRMIFQLLGAFAEFERNVIRERCAAGMAEAMKRGVKFGRKRRKFDYQEAFRMRNDGWTYTEIANELGCERSHAHSAVRRITREMNGEV</sequence>
<comment type="caution">
    <text evidence="6">The sequence shown here is derived from an EMBL/GenBank/DDBJ whole genome shotgun (WGS) entry which is preliminary data.</text>
</comment>
<evidence type="ECO:0000313" key="7">
    <source>
        <dbReference type="Proteomes" id="UP001606134"/>
    </source>
</evidence>
<evidence type="ECO:0000256" key="1">
    <source>
        <dbReference type="ARBA" id="ARBA00022908"/>
    </source>
</evidence>
<proteinExistence type="predicted"/>
<dbReference type="InterPro" id="IPR006118">
    <property type="entry name" value="Recombinase_CS"/>
</dbReference>
<keyword evidence="2" id="KW-0238">DNA-binding</keyword>
<evidence type="ECO:0000256" key="4">
    <source>
        <dbReference type="PROSITE-ProRule" id="PRU10137"/>
    </source>
</evidence>
<name>A0ABW7H5P9_9BURK</name>
<dbReference type="PROSITE" id="PS51736">
    <property type="entry name" value="RECOMBINASES_3"/>
    <property type="match status" value="1"/>
</dbReference>
<dbReference type="PROSITE" id="PS00397">
    <property type="entry name" value="RECOMBINASES_1"/>
    <property type="match status" value="1"/>
</dbReference>
<dbReference type="PROSITE" id="PS00398">
    <property type="entry name" value="RECOMBINASES_2"/>
    <property type="match status" value="1"/>
</dbReference>
<dbReference type="EMBL" id="JBIGIC010000001">
    <property type="protein sequence ID" value="MFG6485220.1"/>
    <property type="molecule type" value="Genomic_DNA"/>
</dbReference>
<keyword evidence="1" id="KW-0229">DNA integration</keyword>
<evidence type="ECO:0000313" key="6">
    <source>
        <dbReference type="EMBL" id="MFG6485220.1"/>
    </source>
</evidence>
<dbReference type="InterPro" id="IPR006119">
    <property type="entry name" value="Resolv_N"/>
</dbReference>
<dbReference type="Proteomes" id="UP001606134">
    <property type="component" value="Unassembled WGS sequence"/>
</dbReference>
<evidence type="ECO:0000256" key="3">
    <source>
        <dbReference type="ARBA" id="ARBA00023172"/>
    </source>
</evidence>
<organism evidence="6 7">
    <name type="scientific">Pelomonas candidula</name>
    <dbReference type="NCBI Taxonomy" id="3299025"/>
    <lineage>
        <taxon>Bacteria</taxon>
        <taxon>Pseudomonadati</taxon>
        <taxon>Pseudomonadota</taxon>
        <taxon>Betaproteobacteria</taxon>
        <taxon>Burkholderiales</taxon>
        <taxon>Sphaerotilaceae</taxon>
        <taxon>Roseateles</taxon>
    </lineage>
</organism>
<keyword evidence="7" id="KW-1185">Reference proteome</keyword>
<evidence type="ECO:0000256" key="2">
    <source>
        <dbReference type="ARBA" id="ARBA00023125"/>
    </source>
</evidence>
<dbReference type="PANTHER" id="PTHR30461">
    <property type="entry name" value="DNA-INVERTASE FROM LAMBDOID PROPHAGE"/>
    <property type="match status" value="1"/>
</dbReference>
<protein>
    <submittedName>
        <fullName evidence="6">Recombinase family protein</fullName>
    </submittedName>
</protein>
<keyword evidence="3" id="KW-0233">DNA recombination</keyword>
<dbReference type="RefSeq" id="WP_394405678.1">
    <property type="nucleotide sequence ID" value="NZ_JBIGIC010000001.1"/>
</dbReference>